<evidence type="ECO:0000256" key="2">
    <source>
        <dbReference type="ARBA" id="ARBA00022475"/>
    </source>
</evidence>
<dbReference type="GO" id="GO:0005886">
    <property type="term" value="C:plasma membrane"/>
    <property type="evidence" value="ECO:0007669"/>
    <property type="project" value="UniProtKB-SubCell"/>
</dbReference>
<keyword evidence="4 6" id="KW-1133">Transmembrane helix</keyword>
<evidence type="ECO:0000313" key="8">
    <source>
        <dbReference type="Proteomes" id="UP000824002"/>
    </source>
</evidence>
<reference evidence="7" key="1">
    <citation type="submission" date="2020-10" db="EMBL/GenBank/DDBJ databases">
        <authorList>
            <person name="Gilroy R."/>
        </authorList>
    </citation>
    <scope>NUCLEOTIDE SEQUENCE</scope>
    <source>
        <strain evidence="7">CHK199-13235</strain>
    </source>
</reference>
<protein>
    <submittedName>
        <fullName evidence="7">ABC transporter permease subunit</fullName>
    </submittedName>
</protein>
<feature type="transmembrane region" description="Helical" evidence="6">
    <location>
        <begin position="12"/>
        <end position="38"/>
    </location>
</feature>
<organism evidence="7 8">
    <name type="scientific">Candidatus Merdivicinus excrementipullorum</name>
    <dbReference type="NCBI Taxonomy" id="2840867"/>
    <lineage>
        <taxon>Bacteria</taxon>
        <taxon>Bacillati</taxon>
        <taxon>Bacillota</taxon>
        <taxon>Clostridia</taxon>
        <taxon>Eubacteriales</taxon>
        <taxon>Oscillospiraceae</taxon>
        <taxon>Oscillospiraceae incertae sedis</taxon>
        <taxon>Candidatus Merdivicinus</taxon>
    </lineage>
</organism>
<feature type="transmembrane region" description="Helical" evidence="6">
    <location>
        <begin position="155"/>
        <end position="179"/>
    </location>
</feature>
<gene>
    <name evidence="7" type="ORF">IAB51_05100</name>
</gene>
<evidence type="ECO:0000256" key="4">
    <source>
        <dbReference type="ARBA" id="ARBA00022989"/>
    </source>
</evidence>
<feature type="transmembrane region" description="Helical" evidence="6">
    <location>
        <begin position="44"/>
        <end position="64"/>
    </location>
</feature>
<comment type="subcellular location">
    <subcellularLocation>
        <location evidence="1">Cell membrane</location>
        <topology evidence="1">Multi-pass membrane protein</topology>
    </subcellularLocation>
</comment>
<sequence length="233" mass="25897">MLAILKREMQNYFASPIGYIFLAVFYFFAGMFFSSVLYANTTDVTYVFSSLFTVLIFIIPLLTMRSMSEDKKQKTDQLLLTSPINLSGLVMGKFLAAFLMYCIALAVTVVYSLILAAFAAPEWSVVIGNIFGALILGAALIAIGVFISSLTENQLIAAVGSFAVMMFIMMIDGFASLIPVDFIANIILSLSFMSRYEDFVSGILNISNVLFFVSIAVVFIFLTVRVLERRRWN</sequence>
<keyword evidence="3 6" id="KW-0812">Transmembrane</keyword>
<keyword evidence="5 6" id="KW-0472">Membrane</keyword>
<accession>A0A9D1FM28</accession>
<name>A0A9D1FM28_9FIRM</name>
<evidence type="ECO:0000256" key="6">
    <source>
        <dbReference type="SAM" id="Phobius"/>
    </source>
</evidence>
<dbReference type="GO" id="GO:0140359">
    <property type="term" value="F:ABC-type transporter activity"/>
    <property type="evidence" value="ECO:0007669"/>
    <property type="project" value="InterPro"/>
</dbReference>
<feature type="transmembrane region" description="Helical" evidence="6">
    <location>
        <begin position="94"/>
        <end position="120"/>
    </location>
</feature>
<dbReference type="Proteomes" id="UP000824002">
    <property type="component" value="Unassembled WGS sequence"/>
</dbReference>
<dbReference type="EMBL" id="DVJP01000036">
    <property type="protein sequence ID" value="HIS76172.1"/>
    <property type="molecule type" value="Genomic_DNA"/>
</dbReference>
<dbReference type="AlphaFoldDB" id="A0A9D1FM28"/>
<dbReference type="Pfam" id="PF12679">
    <property type="entry name" value="ABC2_membrane_2"/>
    <property type="match status" value="1"/>
</dbReference>
<proteinExistence type="predicted"/>
<feature type="transmembrane region" description="Helical" evidence="6">
    <location>
        <begin position="126"/>
        <end position="148"/>
    </location>
</feature>
<evidence type="ECO:0000256" key="1">
    <source>
        <dbReference type="ARBA" id="ARBA00004651"/>
    </source>
</evidence>
<evidence type="ECO:0000313" key="7">
    <source>
        <dbReference type="EMBL" id="HIS76172.1"/>
    </source>
</evidence>
<reference evidence="7" key="2">
    <citation type="journal article" date="2021" name="PeerJ">
        <title>Extensive microbial diversity within the chicken gut microbiome revealed by metagenomics and culture.</title>
        <authorList>
            <person name="Gilroy R."/>
            <person name="Ravi A."/>
            <person name="Getino M."/>
            <person name="Pursley I."/>
            <person name="Horton D.L."/>
            <person name="Alikhan N.F."/>
            <person name="Baker D."/>
            <person name="Gharbi K."/>
            <person name="Hall N."/>
            <person name="Watson M."/>
            <person name="Adriaenssens E.M."/>
            <person name="Foster-Nyarko E."/>
            <person name="Jarju S."/>
            <person name="Secka A."/>
            <person name="Antonio M."/>
            <person name="Oren A."/>
            <person name="Chaudhuri R.R."/>
            <person name="La Ragione R."/>
            <person name="Hildebrand F."/>
            <person name="Pallen M.J."/>
        </authorList>
    </citation>
    <scope>NUCLEOTIDE SEQUENCE</scope>
    <source>
        <strain evidence="7">CHK199-13235</strain>
    </source>
</reference>
<evidence type="ECO:0000256" key="5">
    <source>
        <dbReference type="ARBA" id="ARBA00023136"/>
    </source>
</evidence>
<dbReference type="PANTHER" id="PTHR30294:SF29">
    <property type="entry name" value="MULTIDRUG ABC TRANSPORTER PERMEASE YBHS-RELATED"/>
    <property type="match status" value="1"/>
</dbReference>
<keyword evidence="2" id="KW-1003">Cell membrane</keyword>
<feature type="transmembrane region" description="Helical" evidence="6">
    <location>
        <begin position="199"/>
        <end position="224"/>
    </location>
</feature>
<evidence type="ECO:0000256" key="3">
    <source>
        <dbReference type="ARBA" id="ARBA00022692"/>
    </source>
</evidence>
<comment type="caution">
    <text evidence="7">The sequence shown here is derived from an EMBL/GenBank/DDBJ whole genome shotgun (WGS) entry which is preliminary data.</text>
</comment>
<dbReference type="InterPro" id="IPR051449">
    <property type="entry name" value="ABC-2_transporter_component"/>
</dbReference>
<dbReference type="PANTHER" id="PTHR30294">
    <property type="entry name" value="MEMBRANE COMPONENT OF ABC TRANSPORTER YHHJ-RELATED"/>
    <property type="match status" value="1"/>
</dbReference>